<feature type="transmembrane region" description="Helical" evidence="1">
    <location>
        <begin position="9"/>
        <end position="31"/>
    </location>
</feature>
<keyword evidence="1" id="KW-0472">Membrane</keyword>
<gene>
    <name evidence="2" type="ORF">MUN88_08815</name>
</gene>
<keyword evidence="1" id="KW-0812">Transmembrane</keyword>
<feature type="transmembrane region" description="Helical" evidence="1">
    <location>
        <begin position="163"/>
        <end position="186"/>
    </location>
</feature>
<dbReference type="PANTHER" id="PTHR40078">
    <property type="entry name" value="INTEGRAL MEMBRANE PROTEIN-RELATED"/>
    <property type="match status" value="1"/>
</dbReference>
<dbReference type="Proteomes" id="UP000831782">
    <property type="component" value="Chromosome"/>
</dbReference>
<feature type="transmembrane region" description="Helical" evidence="1">
    <location>
        <begin position="82"/>
        <end position="100"/>
    </location>
</feature>
<organism evidence="2 3">
    <name type="scientific">Gracilibacillus caseinilyticus</name>
    <dbReference type="NCBI Taxonomy" id="2932256"/>
    <lineage>
        <taxon>Bacteria</taxon>
        <taxon>Bacillati</taxon>
        <taxon>Bacillota</taxon>
        <taxon>Bacilli</taxon>
        <taxon>Bacillales</taxon>
        <taxon>Bacillaceae</taxon>
        <taxon>Gracilibacillus</taxon>
    </lineage>
</organism>
<feature type="transmembrane region" description="Helical" evidence="1">
    <location>
        <begin position="106"/>
        <end position="128"/>
    </location>
</feature>
<dbReference type="EMBL" id="CP095072">
    <property type="protein sequence ID" value="UOQ50140.1"/>
    <property type="molecule type" value="Genomic_DNA"/>
</dbReference>
<evidence type="ECO:0000313" key="3">
    <source>
        <dbReference type="Proteomes" id="UP000831782"/>
    </source>
</evidence>
<dbReference type="InterPro" id="IPR038750">
    <property type="entry name" value="YczE/YyaS-like"/>
</dbReference>
<dbReference type="Pfam" id="PF19700">
    <property type="entry name" value="DUF6198"/>
    <property type="match status" value="1"/>
</dbReference>
<sequence length="214" mass="23533">MKTFTWRSFFMVLFGNILIGLAVAILRVSALGTDPFTTINLGLSSLFDLSFGMYQLFFNIILLAIVIPFYRKSLGIGTIVNMVGIGFISDFFVLCISFITDDLSHLGIRLILMAMAFVIACFGVALYITPELGVAPYDAMAFVIENVSKQKIPFPIARITTDVLCVAIGFSFGAIVGIATVIFAFFTGPLVQYFRRHIAEPMLKQQGAMVPVKN</sequence>
<feature type="transmembrane region" description="Helical" evidence="1">
    <location>
        <begin position="51"/>
        <end position="70"/>
    </location>
</feature>
<dbReference type="PANTHER" id="PTHR40078:SF1">
    <property type="entry name" value="INTEGRAL MEMBRANE PROTEIN"/>
    <property type="match status" value="1"/>
</dbReference>
<name>A0ABY4F0E4_9BACI</name>
<evidence type="ECO:0000313" key="2">
    <source>
        <dbReference type="EMBL" id="UOQ50140.1"/>
    </source>
</evidence>
<proteinExistence type="predicted"/>
<evidence type="ECO:0000256" key="1">
    <source>
        <dbReference type="SAM" id="Phobius"/>
    </source>
</evidence>
<accession>A0ABY4F0E4</accession>
<reference evidence="2 3" key="1">
    <citation type="submission" date="2022-04" db="EMBL/GenBank/DDBJ databases">
        <title>Gracilibacillus sp. isolated from saltern.</title>
        <authorList>
            <person name="Won M."/>
            <person name="Lee C.-M."/>
            <person name="Woen H.-Y."/>
            <person name="Kwon S.-W."/>
        </authorList>
    </citation>
    <scope>NUCLEOTIDE SEQUENCE [LARGE SCALE GENOMIC DNA]</scope>
    <source>
        <strain evidence="2 3">SSWR10-1</strain>
    </source>
</reference>
<dbReference type="RefSeq" id="WP_244723422.1">
    <property type="nucleotide sequence ID" value="NZ_CP095072.1"/>
</dbReference>
<keyword evidence="1" id="KW-1133">Transmembrane helix</keyword>
<keyword evidence="3" id="KW-1185">Reference proteome</keyword>
<protein>
    <submittedName>
        <fullName evidence="2">Membrane protein</fullName>
    </submittedName>
</protein>